<evidence type="ECO:0000313" key="1">
    <source>
        <dbReference type="EMBL" id="ADP84346.1"/>
    </source>
</evidence>
<dbReference type="EMBL" id="CP002299">
    <property type="protein sequence ID" value="ADP84346.1"/>
    <property type="molecule type" value="Genomic_DNA"/>
</dbReference>
<proteinExistence type="predicted"/>
<dbReference type="HOGENOM" id="CLU_062821_0_1_11"/>
<dbReference type="RefSeq" id="WP_013427459.1">
    <property type="nucleotide sequence ID" value="NC_014666.1"/>
</dbReference>
<gene>
    <name evidence="1" type="ordered locus">FraEuI1c_6362</name>
</gene>
<accession>E3J5W5</accession>
<organism evidence="1 2">
    <name type="scientific">Pseudofrankia inefficax (strain DSM 45817 / CECT 9037 / DDB 130130 / EuI1c)</name>
    <name type="common">Frankia inefficax</name>
    <dbReference type="NCBI Taxonomy" id="298654"/>
    <lineage>
        <taxon>Bacteria</taxon>
        <taxon>Bacillati</taxon>
        <taxon>Actinomycetota</taxon>
        <taxon>Actinomycetes</taxon>
        <taxon>Frankiales</taxon>
        <taxon>Frankiaceae</taxon>
        <taxon>Pseudofrankia</taxon>
    </lineage>
</organism>
<dbReference type="PANTHER" id="PTHR40036">
    <property type="entry name" value="MACROCIN O-METHYLTRANSFERASE"/>
    <property type="match status" value="1"/>
</dbReference>
<dbReference type="InterPro" id="IPR008884">
    <property type="entry name" value="TylF_MeTrfase"/>
</dbReference>
<keyword evidence="2" id="KW-1185">Reference proteome</keyword>
<evidence type="ECO:0008006" key="3">
    <source>
        <dbReference type="Google" id="ProtNLM"/>
    </source>
</evidence>
<sequence length="283" mass="30511">MASKKQVATYANQAKSTLRSAVRQAGFDVVRRRAGFDLPGMDALAVSTIRETSPYTMTDPSKVFALIQAVRYLVNNRISGDIVECGVWAGGSAMAAARTLLQLGDTSRHLYLFDTFEGMPAPTGADIAPDGQTAENLLAHADPTDPASAWSIVPLEQVRTNVAQIGYPEDKIHFVKGLVERTVPAQAPERIALLRLDTDWYESTRHEMEHLYPRITPGGVLIVDDYGWWKGSQQAVDAYLATHRIPILLNRMGPECGAIGVVPAAGAAPARPVSPSAAGAKTF</sequence>
<dbReference type="Gene3D" id="3.40.50.150">
    <property type="entry name" value="Vaccinia Virus protein VP39"/>
    <property type="match status" value="1"/>
</dbReference>
<dbReference type="AlphaFoldDB" id="E3J5W5"/>
<reference evidence="1 2" key="1">
    <citation type="submission" date="2010-10" db="EMBL/GenBank/DDBJ databases">
        <title>Complete sequence of Frankia sp. EuI1c.</title>
        <authorList>
            <consortium name="US DOE Joint Genome Institute"/>
            <person name="Lucas S."/>
            <person name="Copeland A."/>
            <person name="Lapidus A."/>
            <person name="Cheng J.-F."/>
            <person name="Bruce D."/>
            <person name="Goodwin L."/>
            <person name="Pitluck S."/>
            <person name="Chertkov O."/>
            <person name="Detter J.C."/>
            <person name="Han C."/>
            <person name="Tapia R."/>
            <person name="Land M."/>
            <person name="Hauser L."/>
            <person name="Jeffries C."/>
            <person name="Kyrpides N."/>
            <person name="Ivanova N."/>
            <person name="Mikhailova N."/>
            <person name="Beauchemin N."/>
            <person name="Sen A."/>
            <person name="Sur S.A."/>
            <person name="Gtari M."/>
            <person name="Wall L."/>
            <person name="Tisa L."/>
            <person name="Woyke T."/>
        </authorList>
    </citation>
    <scope>NUCLEOTIDE SEQUENCE [LARGE SCALE GENOMIC DNA]</scope>
    <source>
        <strain evidence="2">DSM 45817 / CECT 9037 / EuI1c</strain>
    </source>
</reference>
<dbReference type="Proteomes" id="UP000002484">
    <property type="component" value="Chromosome"/>
</dbReference>
<dbReference type="InterPro" id="IPR029063">
    <property type="entry name" value="SAM-dependent_MTases_sf"/>
</dbReference>
<dbReference type="Pfam" id="PF05711">
    <property type="entry name" value="TylF"/>
    <property type="match status" value="1"/>
</dbReference>
<dbReference type="SUPFAM" id="SSF53335">
    <property type="entry name" value="S-adenosyl-L-methionine-dependent methyltransferases"/>
    <property type="match status" value="1"/>
</dbReference>
<name>E3J5W5_PSEI1</name>
<protein>
    <recommendedName>
        <fullName evidence="3">Macrocin-O-methyltransferase</fullName>
    </recommendedName>
</protein>
<dbReference type="KEGG" id="fri:FraEuI1c_6362"/>
<dbReference type="PANTHER" id="PTHR40036:SF1">
    <property type="entry name" value="MACROCIN O-METHYLTRANSFERASE"/>
    <property type="match status" value="1"/>
</dbReference>
<dbReference type="InParanoid" id="E3J5W5"/>
<dbReference type="eggNOG" id="COG4122">
    <property type="taxonomic scope" value="Bacteria"/>
</dbReference>
<evidence type="ECO:0000313" key="2">
    <source>
        <dbReference type="Proteomes" id="UP000002484"/>
    </source>
</evidence>